<dbReference type="Pfam" id="PF15456">
    <property type="entry name" value="Uds1"/>
    <property type="match status" value="1"/>
</dbReference>
<organism evidence="5 6">
    <name type="scientific">Discina gigas</name>
    <dbReference type="NCBI Taxonomy" id="1032678"/>
    <lineage>
        <taxon>Eukaryota</taxon>
        <taxon>Fungi</taxon>
        <taxon>Dikarya</taxon>
        <taxon>Ascomycota</taxon>
        <taxon>Pezizomycotina</taxon>
        <taxon>Pezizomycetes</taxon>
        <taxon>Pezizales</taxon>
        <taxon>Discinaceae</taxon>
        <taxon>Discina</taxon>
    </lineage>
</organism>
<dbReference type="EMBL" id="JBBBZM010000149">
    <property type="protein sequence ID" value="KAL0632812.1"/>
    <property type="molecule type" value="Genomic_DNA"/>
</dbReference>
<keyword evidence="6" id="KW-1185">Reference proteome</keyword>
<dbReference type="InterPro" id="IPR056703">
    <property type="entry name" value="DUF7801"/>
</dbReference>
<feature type="region of interest" description="Disordered" evidence="2">
    <location>
        <begin position="570"/>
        <end position="589"/>
    </location>
</feature>
<reference evidence="5 6" key="1">
    <citation type="submission" date="2024-02" db="EMBL/GenBank/DDBJ databases">
        <title>Discinaceae phylogenomics.</title>
        <authorList>
            <person name="Dirks A.C."/>
            <person name="James T.Y."/>
        </authorList>
    </citation>
    <scope>NUCLEOTIDE SEQUENCE [LARGE SCALE GENOMIC DNA]</scope>
    <source>
        <strain evidence="5 6">ACD0624</strain>
    </source>
</reference>
<evidence type="ECO:0000259" key="3">
    <source>
        <dbReference type="Pfam" id="PF15456"/>
    </source>
</evidence>
<dbReference type="PANTHER" id="PTHR43049:SF1">
    <property type="entry name" value="EARLY ENDOSOME ANTIGEN"/>
    <property type="match status" value="1"/>
</dbReference>
<feature type="coiled-coil region" evidence="1">
    <location>
        <begin position="492"/>
        <end position="540"/>
    </location>
</feature>
<feature type="region of interest" description="Disordered" evidence="2">
    <location>
        <begin position="841"/>
        <end position="861"/>
    </location>
</feature>
<gene>
    <name evidence="5" type="ORF">Q9L58_008291</name>
</gene>
<proteinExistence type="predicted"/>
<keyword evidence="1" id="KW-0175">Coiled coil</keyword>
<dbReference type="Proteomes" id="UP001447188">
    <property type="component" value="Unassembled WGS sequence"/>
</dbReference>
<evidence type="ECO:0000313" key="6">
    <source>
        <dbReference type="Proteomes" id="UP001447188"/>
    </source>
</evidence>
<evidence type="ECO:0008006" key="7">
    <source>
        <dbReference type="Google" id="ProtNLM"/>
    </source>
</evidence>
<evidence type="ECO:0000256" key="1">
    <source>
        <dbReference type="SAM" id="Coils"/>
    </source>
</evidence>
<feature type="coiled-coil region" evidence="1">
    <location>
        <begin position="174"/>
        <end position="201"/>
    </location>
</feature>
<evidence type="ECO:0000259" key="4">
    <source>
        <dbReference type="Pfam" id="PF25078"/>
    </source>
</evidence>
<protein>
    <recommendedName>
        <fullName evidence="7">Up-regulated during septation protein 1 domain-containing protein</fullName>
    </recommendedName>
</protein>
<sequence>MLNGMGSARPLYPSSNDPELRNGSPRYVAAGTNSCPPPHILEKHFSSPTEESHPRFNAVRTQFTTLNLSLNKTRPRSSALLNVNDPMAMHLLVETAIVDSTDYEILSYEEVDELKKEYNFLSNRIDASKRKLALESKVRDAALSLSRLYSKNRKPRRSLLGGVSDVTGRTDEELTASNRKCEELSQELWRLNNRAMEIQRRLLQHSAGILGMTHQSAIIRGYPKSSQVPGSPSSQYTLVNRNVTNSSLTVEFDDRSFYRTPDKLDEFGNYDRRVSMDKGIRYPYMDAGTPPRSNKERRSPSPGGEEPYLARRLEDFNMQLRNVIVQLTANQSLPPPLPIAGSMNGGAVQEQLSVLEQSIKYIQHHSSQKPPPPNAGPAFNLAAQELERTDAILLTLWDMLILGEEEVRNQKRALIQSGVNHEFEYPDSDPEDDNPKNRNFSISAFSAKVQALYTRATAIRDDRTLLRLQGTQQQIRFEAEVAALKEKHSSREDNLGLELSTLSSQLDQLENVLAQRERDMEAADAKAKNLLDELRATQLEVGRRRSEARIAREELTAVMIQLDKQRRMDAQRQMEDNSGRGKDAAELDEERRTRFEQEEALFAQLKDKEELLMVLQGELEDAREDRDITKVELDALMSESEGRLKNLEAEIAALKEAKRITEEASNLSQTQLLQKERQMGQMDNDMRELEGKVAELSTEVAMLKAELDEAYGSRKQRAAETAQARAAAAALEAANKGPQTVDPGLLAEVEALATKNYELMEELALLKAEKNTGGADLERRCKVLQIELDGMLADFENLTKQSIENENDRIKLEGVIDGLRDKCEGLETTLADQRVQWLGVRAPGPDGKLPSGGRYGDGESTSTHVLKTEFKKMMRDMRSESTRSLRAEQELRRNLEQQIRSMKQEALSRRGTISSAKAGVS</sequence>
<evidence type="ECO:0000256" key="2">
    <source>
        <dbReference type="SAM" id="MobiDB-lite"/>
    </source>
</evidence>
<dbReference type="PANTHER" id="PTHR43049">
    <property type="entry name" value="EARLY ENDOSOME ANTIGEN"/>
    <property type="match status" value="1"/>
</dbReference>
<feature type="region of interest" description="Disordered" evidence="2">
    <location>
        <begin position="899"/>
        <end position="921"/>
    </location>
</feature>
<name>A0ABR3GA33_9PEZI</name>
<feature type="coiled-coil region" evidence="1">
    <location>
        <begin position="605"/>
        <end position="706"/>
    </location>
</feature>
<feature type="domain" description="DUF7801" evidence="4">
    <location>
        <begin position="674"/>
        <end position="839"/>
    </location>
</feature>
<evidence type="ECO:0000313" key="5">
    <source>
        <dbReference type="EMBL" id="KAL0632812.1"/>
    </source>
</evidence>
<comment type="caution">
    <text evidence="5">The sequence shown here is derived from an EMBL/GenBank/DDBJ whole genome shotgun (WGS) entry which is preliminary data.</text>
</comment>
<feature type="region of interest" description="Disordered" evidence="2">
    <location>
        <begin position="1"/>
        <end position="32"/>
    </location>
</feature>
<accession>A0ABR3GA33</accession>
<dbReference type="InterPro" id="IPR029191">
    <property type="entry name" value="Uds1"/>
</dbReference>
<feature type="region of interest" description="Disordered" evidence="2">
    <location>
        <begin position="281"/>
        <end position="307"/>
    </location>
</feature>
<dbReference type="Pfam" id="PF25078">
    <property type="entry name" value="DUF7801"/>
    <property type="match status" value="1"/>
</dbReference>
<feature type="domain" description="Up-regulated during septation protein 1" evidence="3">
    <location>
        <begin position="89"/>
        <end position="213"/>
    </location>
</feature>